<dbReference type="Pfam" id="PF04145">
    <property type="entry name" value="Ctr"/>
    <property type="match status" value="1"/>
</dbReference>
<organism evidence="5 6">
    <name type="scientific">Dictyostelium firmibasis</name>
    <dbReference type="NCBI Taxonomy" id="79012"/>
    <lineage>
        <taxon>Eukaryota</taxon>
        <taxon>Amoebozoa</taxon>
        <taxon>Evosea</taxon>
        <taxon>Eumycetozoa</taxon>
        <taxon>Dictyostelia</taxon>
        <taxon>Dictyosteliales</taxon>
        <taxon>Dictyosteliaceae</taxon>
        <taxon>Dictyostelium</taxon>
    </lineage>
</organism>
<reference evidence="5 6" key="1">
    <citation type="submission" date="2023-11" db="EMBL/GenBank/DDBJ databases">
        <title>Dfirmibasis_genome.</title>
        <authorList>
            <person name="Edelbroek B."/>
            <person name="Kjellin J."/>
            <person name="Jerlstrom-Hultqvist J."/>
            <person name="Soderbom F."/>
        </authorList>
    </citation>
    <scope>NUCLEOTIDE SEQUENCE [LARGE SCALE GENOMIC DNA]</scope>
    <source>
        <strain evidence="5 6">TNS-C-14</strain>
    </source>
</reference>
<feature type="transmembrane region" description="Helical" evidence="4">
    <location>
        <begin position="110"/>
        <end position="129"/>
    </location>
</feature>
<dbReference type="GO" id="GO:0005375">
    <property type="term" value="F:copper ion transmembrane transporter activity"/>
    <property type="evidence" value="ECO:0007669"/>
    <property type="project" value="UniProtKB-UniRule"/>
</dbReference>
<keyword evidence="1 4" id="KW-0812">Transmembrane</keyword>
<keyword evidence="2 4" id="KW-1133">Transmembrane helix</keyword>
<comment type="caution">
    <text evidence="5">The sequence shown here is derived from an EMBL/GenBank/DDBJ whole genome shotgun (WGS) entry which is preliminary data.</text>
</comment>
<dbReference type="GO" id="GO:0016020">
    <property type="term" value="C:membrane"/>
    <property type="evidence" value="ECO:0007669"/>
    <property type="project" value="UniProtKB-SubCell"/>
</dbReference>
<sequence>MLFHWTYENSPLLFSSWVFNSPGAYVLTLLICFSICLFSEYWSTYRHNLNSANSSEQERSLLINTHNSGNKNGCLKELYNKFLISHLWKTIVHMIAFIVNYTIMLIFMSFNGGICISCVLGIGVGFYLFGHKRFSKSAAIIEDLCH</sequence>
<feature type="transmembrane region" description="Helical" evidence="4">
    <location>
        <begin position="23"/>
        <end position="42"/>
    </location>
</feature>
<dbReference type="PANTHER" id="PTHR12483">
    <property type="entry name" value="SOLUTE CARRIER FAMILY 31 COPPER TRANSPORTERS"/>
    <property type="match status" value="1"/>
</dbReference>
<protein>
    <recommendedName>
        <fullName evidence="4">Copper transport protein</fullName>
    </recommendedName>
</protein>
<accession>A0AAN7YW36</accession>
<evidence type="ECO:0000256" key="2">
    <source>
        <dbReference type="ARBA" id="ARBA00022989"/>
    </source>
</evidence>
<dbReference type="Proteomes" id="UP001344447">
    <property type="component" value="Unassembled WGS sequence"/>
</dbReference>
<keyword evidence="4" id="KW-0187">Copper transport</keyword>
<dbReference type="InterPro" id="IPR007274">
    <property type="entry name" value="Cop_transporter"/>
</dbReference>
<dbReference type="AlphaFoldDB" id="A0AAN7YW36"/>
<evidence type="ECO:0000256" key="4">
    <source>
        <dbReference type="RuleBase" id="RU367022"/>
    </source>
</evidence>
<evidence type="ECO:0000313" key="6">
    <source>
        <dbReference type="Proteomes" id="UP001344447"/>
    </source>
</evidence>
<name>A0AAN7YW36_9MYCE</name>
<dbReference type="EMBL" id="JAVFKY010000002">
    <property type="protein sequence ID" value="KAK5580626.1"/>
    <property type="molecule type" value="Genomic_DNA"/>
</dbReference>
<proteinExistence type="inferred from homology"/>
<keyword evidence="3 4" id="KW-0472">Membrane</keyword>
<gene>
    <name evidence="5" type="ORF">RB653_000648</name>
</gene>
<dbReference type="PANTHER" id="PTHR12483:SF115">
    <property type="entry name" value="COPPER TRANSPORT PROTEIN"/>
    <property type="match status" value="1"/>
</dbReference>
<evidence type="ECO:0000313" key="5">
    <source>
        <dbReference type="EMBL" id="KAK5580626.1"/>
    </source>
</evidence>
<keyword evidence="4" id="KW-0813">Transport</keyword>
<keyword evidence="4" id="KW-0186">Copper</keyword>
<evidence type="ECO:0000256" key="3">
    <source>
        <dbReference type="ARBA" id="ARBA00023136"/>
    </source>
</evidence>
<evidence type="ECO:0000256" key="1">
    <source>
        <dbReference type="ARBA" id="ARBA00022692"/>
    </source>
</evidence>
<keyword evidence="6" id="KW-1185">Reference proteome</keyword>
<comment type="similarity">
    <text evidence="4">Belongs to the copper transporter (Ctr) (TC 1.A.56) family. SLC31A subfamily.</text>
</comment>
<comment type="subcellular location">
    <subcellularLocation>
        <location evidence="4">Membrane</location>
        <topology evidence="4">Multi-pass membrane protein</topology>
    </subcellularLocation>
</comment>
<feature type="transmembrane region" description="Helical" evidence="4">
    <location>
        <begin position="86"/>
        <end position="104"/>
    </location>
</feature>
<keyword evidence="4" id="KW-0406">Ion transport</keyword>